<organism evidence="2 3">
    <name type="scientific">Maribrevibacterium harenarium</name>
    <dbReference type="NCBI Taxonomy" id="2589817"/>
    <lineage>
        <taxon>Bacteria</taxon>
        <taxon>Pseudomonadati</taxon>
        <taxon>Pseudomonadota</taxon>
        <taxon>Gammaproteobacteria</taxon>
        <taxon>Oceanospirillales</taxon>
        <taxon>Oceanospirillaceae</taxon>
        <taxon>Maribrevibacterium</taxon>
    </lineage>
</organism>
<evidence type="ECO:0000256" key="1">
    <source>
        <dbReference type="ARBA" id="ARBA00022649"/>
    </source>
</evidence>
<gene>
    <name evidence="2" type="ORF">FJM67_06610</name>
</gene>
<dbReference type="InterPro" id="IPR035093">
    <property type="entry name" value="RelE/ParE_toxin_dom_sf"/>
</dbReference>
<evidence type="ECO:0000313" key="3">
    <source>
        <dbReference type="Proteomes" id="UP000315901"/>
    </source>
</evidence>
<reference evidence="2 3" key="1">
    <citation type="submission" date="2019-06" db="EMBL/GenBank/DDBJ databases">
        <title>A novel bacterium of genus Marinomonas, isolated from coastal sand.</title>
        <authorList>
            <person name="Huang H."/>
            <person name="Mo K."/>
            <person name="Hu Y."/>
        </authorList>
    </citation>
    <scope>NUCLEOTIDE SEQUENCE [LARGE SCALE GENOMIC DNA]</scope>
    <source>
        <strain evidence="2 3">HB171799</strain>
    </source>
</reference>
<dbReference type="AlphaFoldDB" id="A0A501X196"/>
<evidence type="ECO:0000313" key="2">
    <source>
        <dbReference type="EMBL" id="TPE53416.1"/>
    </source>
</evidence>
<sequence>MEINYYFHPTAEAELFDYIDYYEQQAQGLGSKVIVELELTLRQIETFPFSYQQNHALGVHLAPLHHFPLSVIYRIKNNSVQILAIAHQQRQPNYWGNRTL</sequence>
<proteinExistence type="predicted"/>
<keyword evidence="3" id="KW-1185">Reference proteome</keyword>
<name>A0A501X196_9GAMM</name>
<keyword evidence="1" id="KW-1277">Toxin-antitoxin system</keyword>
<protein>
    <submittedName>
        <fullName evidence="2">Type II toxin-antitoxin system RelE/ParE family toxin</fullName>
    </submittedName>
</protein>
<dbReference type="Pfam" id="PF05016">
    <property type="entry name" value="ParE_toxin"/>
    <property type="match status" value="1"/>
</dbReference>
<dbReference type="InterPro" id="IPR007712">
    <property type="entry name" value="RelE/ParE_toxin"/>
</dbReference>
<dbReference type="EMBL" id="VFRR01000010">
    <property type="protein sequence ID" value="TPE53416.1"/>
    <property type="molecule type" value="Genomic_DNA"/>
</dbReference>
<dbReference type="Proteomes" id="UP000315901">
    <property type="component" value="Unassembled WGS sequence"/>
</dbReference>
<accession>A0A501X196</accession>
<dbReference type="OrthoDB" id="9809155at2"/>
<dbReference type="Gene3D" id="3.30.2310.20">
    <property type="entry name" value="RelE-like"/>
    <property type="match status" value="1"/>
</dbReference>
<dbReference type="RefSeq" id="WP_140588091.1">
    <property type="nucleotide sequence ID" value="NZ_VFRR01000010.1"/>
</dbReference>
<comment type="caution">
    <text evidence="2">The sequence shown here is derived from an EMBL/GenBank/DDBJ whole genome shotgun (WGS) entry which is preliminary data.</text>
</comment>